<dbReference type="PANTHER" id="PTHR46516:SF1">
    <property type="entry name" value="TRNA-SPECIFIC ADENOSINE DEAMINASE 1"/>
    <property type="match status" value="1"/>
</dbReference>
<evidence type="ECO:0000256" key="3">
    <source>
        <dbReference type="ARBA" id="ARBA00022801"/>
    </source>
</evidence>
<dbReference type="Proteomes" id="UP000063063">
    <property type="component" value="Chromosome 33"/>
</dbReference>
<gene>
    <name evidence="13" type="ORF">LPMP_330270</name>
</gene>
<dbReference type="EMBL" id="CP009402">
    <property type="protein sequence ID" value="AIO01320.1"/>
    <property type="molecule type" value="Genomic_DNA"/>
</dbReference>
<dbReference type="eggNOG" id="KOG2777">
    <property type="taxonomic scope" value="Eukaryota"/>
</dbReference>
<evidence type="ECO:0000256" key="5">
    <source>
        <dbReference type="ARBA" id="ARBA00037026"/>
    </source>
</evidence>
<evidence type="ECO:0000256" key="10">
    <source>
        <dbReference type="ARBA" id="ARBA00041760"/>
    </source>
</evidence>
<comment type="catalytic activity">
    <reaction evidence="11">
        <text>adenosine(37) in tRNA(Ala) + H2O + H(+) = inosine(37) in tRNA(Ala) + NH4(+)</text>
        <dbReference type="Rhea" id="RHEA:50968"/>
        <dbReference type="Rhea" id="RHEA-COMP:12855"/>
        <dbReference type="Rhea" id="RHEA-COMP:12856"/>
        <dbReference type="ChEBI" id="CHEBI:15377"/>
        <dbReference type="ChEBI" id="CHEBI:15378"/>
        <dbReference type="ChEBI" id="CHEBI:28938"/>
        <dbReference type="ChEBI" id="CHEBI:74411"/>
        <dbReference type="ChEBI" id="CHEBI:82852"/>
        <dbReference type="EC" id="3.5.4.34"/>
    </reaction>
</comment>
<dbReference type="AlphaFoldDB" id="A0A088S191"/>
<evidence type="ECO:0000259" key="12">
    <source>
        <dbReference type="PROSITE" id="PS50141"/>
    </source>
</evidence>
<evidence type="ECO:0000313" key="13">
    <source>
        <dbReference type="EMBL" id="AIO01320.1"/>
    </source>
</evidence>
<dbReference type="InterPro" id="IPR002466">
    <property type="entry name" value="A_deamin"/>
</dbReference>
<proteinExistence type="inferred from homology"/>
<sequence>MEGNGASTSTERAGRFMRIAPRLWSDTPHGAVHRAVEAQPQPVWRQLWQRALANGALRPGSSCVVADTSEQEVSAQGKEGAIIVAAFVLSIPFIECPCAGKEEAVESSADVSMRRYVCVSLGSGSRSLAAQDAPASDDGEKVRRLFELRDGHAEVMARRGFVAFLLEMADASARCTGGAYADLFLRRCGGDGDVATVAGVSSCPKWELRETVAVHLVCTRWMCGSLAAVAGGSGRSGHLLLQAACGCWVDSTVQVEALAKEGERASSTVTHVGRHVLATHYSSLNGATQLLHAARVKPGKGLANLSMSCTDKVWRWCVLGVQGRRRASLFPVPMRLASIHILHTSFSDLGGLQTAVNNAAATFQWRNRRWWSHGEREVALPQAPKFSFFSGAEFAATRPMTATKSHDVDVSNDSGYSRSRWLCVSSLVGDRKRSRDEEAEASAFGSVTCSWPYPFTAGDHSCSLVLNTKAGLPQGMTGRALVRRCSTLSEIPWQQCPLSRPWMNHRVQLLLGLGKETALVCPSMATNAASASYAPASIYERSSPTITDDTDLSMSQRVHRYHLQRSGTDGDSIRLLWASSQINFDHLLEAVEGCKGTP</sequence>
<dbReference type="OrthoDB" id="416253at2759"/>
<keyword evidence="3" id="KW-0378">Hydrolase</keyword>
<dbReference type="GeneID" id="22578180"/>
<evidence type="ECO:0000256" key="6">
    <source>
        <dbReference type="ARBA" id="ARBA00037784"/>
    </source>
</evidence>
<feature type="domain" description="A to I editase" evidence="12">
    <location>
        <begin position="120"/>
        <end position="367"/>
    </location>
</feature>
<dbReference type="KEGG" id="lpan:LPMP_330270"/>
<dbReference type="GO" id="GO:0003723">
    <property type="term" value="F:RNA binding"/>
    <property type="evidence" value="ECO:0007669"/>
    <property type="project" value="InterPro"/>
</dbReference>
<dbReference type="GO" id="GO:0008033">
    <property type="term" value="P:tRNA processing"/>
    <property type="evidence" value="ECO:0007669"/>
    <property type="project" value="UniProtKB-KW"/>
</dbReference>
<dbReference type="VEuPathDB" id="TriTrypDB:LPMP_330270"/>
<evidence type="ECO:0000256" key="1">
    <source>
        <dbReference type="ARBA" id="ARBA00022694"/>
    </source>
</evidence>
<dbReference type="GO" id="GO:0046872">
    <property type="term" value="F:metal ion binding"/>
    <property type="evidence" value="ECO:0007669"/>
    <property type="project" value="UniProtKB-KW"/>
</dbReference>
<accession>A0A088S191</accession>
<evidence type="ECO:0000256" key="4">
    <source>
        <dbReference type="ARBA" id="ARBA00022833"/>
    </source>
</evidence>
<name>A0A088S191_LEIPA</name>
<keyword evidence="14" id="KW-1185">Reference proteome</keyword>
<dbReference type="EC" id="3.5.4.34" evidence="8"/>
<reference evidence="13 14" key="1">
    <citation type="journal article" date="2015" name="Sci. Rep.">
        <title>The genome of Leishmania panamensis: insights into genomics of the L. (Viannia) subgenus.</title>
        <authorList>
            <person name="Llanes A."/>
            <person name="Restrepo C.M."/>
            <person name="Vecchio G.D."/>
            <person name="Anguizola F.J."/>
            <person name="Lleonart R."/>
        </authorList>
    </citation>
    <scope>NUCLEOTIDE SEQUENCE [LARGE SCALE GENOMIC DNA]</scope>
    <source>
        <strain evidence="13 14">MHOM/PA/94/PSC-1</strain>
    </source>
</reference>
<dbReference type="GO" id="GO:0043829">
    <property type="term" value="F:tRNA-specific adenosine-37 deaminase activity"/>
    <property type="evidence" value="ECO:0007669"/>
    <property type="project" value="UniProtKB-EC"/>
</dbReference>
<comment type="similarity">
    <text evidence="7">Belongs to the ADAT1 family.</text>
</comment>
<evidence type="ECO:0000313" key="14">
    <source>
        <dbReference type="Proteomes" id="UP000063063"/>
    </source>
</evidence>
<evidence type="ECO:0000256" key="9">
    <source>
        <dbReference type="ARBA" id="ARBA00040502"/>
    </source>
</evidence>
<comment type="cofactor">
    <cofactor evidence="5">
        <name>1D-myo-inositol hexakisphosphate</name>
        <dbReference type="ChEBI" id="CHEBI:58130"/>
    </cofactor>
</comment>
<dbReference type="RefSeq" id="XP_010702120.1">
    <property type="nucleotide sequence ID" value="XM_010703818.1"/>
</dbReference>
<evidence type="ECO:0000256" key="8">
    <source>
        <dbReference type="ARBA" id="ARBA00038940"/>
    </source>
</evidence>
<dbReference type="Pfam" id="PF02137">
    <property type="entry name" value="A_deamin"/>
    <property type="match status" value="1"/>
</dbReference>
<keyword evidence="2" id="KW-0479">Metal-binding</keyword>
<dbReference type="PANTHER" id="PTHR46516">
    <property type="entry name" value="TRNA-SPECIFIC ADENOSINE DEAMINASE 1"/>
    <property type="match status" value="1"/>
</dbReference>
<evidence type="ECO:0000256" key="2">
    <source>
        <dbReference type="ARBA" id="ARBA00022723"/>
    </source>
</evidence>
<protein>
    <recommendedName>
        <fullName evidence="9">tRNA-specific adenosine deaminase 1</fullName>
        <ecNumber evidence="8">3.5.4.34</ecNumber>
    </recommendedName>
    <alternativeName>
        <fullName evidence="10">tRNA-specific adenosine-37 deaminase</fullName>
    </alternativeName>
</protein>
<comment type="function">
    <text evidence="6">Specifically deaminates adenosine-37 to inosine in tRNA-Ala.</text>
</comment>
<dbReference type="PROSITE" id="PS50141">
    <property type="entry name" value="A_DEAMIN_EDITASE"/>
    <property type="match status" value="1"/>
</dbReference>
<keyword evidence="1" id="KW-0819">tRNA processing</keyword>
<dbReference type="VEuPathDB" id="TriTrypDB:LPAL13_000012600"/>
<organism evidence="13 14">
    <name type="scientific">Leishmania panamensis</name>
    <dbReference type="NCBI Taxonomy" id="5679"/>
    <lineage>
        <taxon>Eukaryota</taxon>
        <taxon>Discoba</taxon>
        <taxon>Euglenozoa</taxon>
        <taxon>Kinetoplastea</taxon>
        <taxon>Metakinetoplastina</taxon>
        <taxon>Trypanosomatida</taxon>
        <taxon>Trypanosomatidae</taxon>
        <taxon>Leishmaniinae</taxon>
        <taxon>Leishmania</taxon>
        <taxon>Leishmania guyanensis species complex</taxon>
    </lineage>
</organism>
<evidence type="ECO:0000256" key="11">
    <source>
        <dbReference type="ARBA" id="ARBA00047635"/>
    </source>
</evidence>
<evidence type="ECO:0000256" key="7">
    <source>
        <dbReference type="ARBA" id="ARBA00038326"/>
    </source>
</evidence>
<keyword evidence="4" id="KW-0862">Zinc</keyword>